<dbReference type="AlphaFoldDB" id="A0AAV0B8A0"/>
<keyword evidence="3" id="KW-1185">Reference proteome</keyword>
<comment type="caution">
    <text evidence="2">The sequence shown here is derived from an EMBL/GenBank/DDBJ whole genome shotgun (WGS) entry which is preliminary data.</text>
</comment>
<gene>
    <name evidence="2" type="ORF">PPACK8108_LOCUS14715</name>
</gene>
<name>A0AAV0B8A0_PHAPC</name>
<evidence type="ECO:0000256" key="1">
    <source>
        <dbReference type="SAM" id="MobiDB-lite"/>
    </source>
</evidence>
<protein>
    <submittedName>
        <fullName evidence="2">Uncharacterized protein</fullName>
    </submittedName>
</protein>
<feature type="compositionally biased region" description="Low complexity" evidence="1">
    <location>
        <begin position="45"/>
        <end position="64"/>
    </location>
</feature>
<evidence type="ECO:0000313" key="3">
    <source>
        <dbReference type="Proteomes" id="UP001153365"/>
    </source>
</evidence>
<organism evidence="2 3">
    <name type="scientific">Phakopsora pachyrhizi</name>
    <name type="common">Asian soybean rust disease fungus</name>
    <dbReference type="NCBI Taxonomy" id="170000"/>
    <lineage>
        <taxon>Eukaryota</taxon>
        <taxon>Fungi</taxon>
        <taxon>Dikarya</taxon>
        <taxon>Basidiomycota</taxon>
        <taxon>Pucciniomycotina</taxon>
        <taxon>Pucciniomycetes</taxon>
        <taxon>Pucciniales</taxon>
        <taxon>Phakopsoraceae</taxon>
        <taxon>Phakopsora</taxon>
    </lineage>
</organism>
<sequence length="219" mass="24938">MLFFFLKRKMTIDEEGSFLEKKKTKTYKTNDQLRRHPSIVSTTTSSNHIIQKQQQQDSSSSATSFLTPTHHHPNGNSFRNPWPSAIQSTSSSSSLSSILQLPTLRISKIFKTDYDDGDYDDQSIRMKIRLLFDLIFSNRAGPNQFIGTRRFQSAPPFKLKNLPRINYCLRVCLKLLTADSYKQQEMGGWFEHLESNGFVSYEAWDGAAGEGPAESDPAE</sequence>
<reference evidence="2" key="1">
    <citation type="submission" date="2022-06" db="EMBL/GenBank/DDBJ databases">
        <authorList>
            <consortium name="SYNGENTA / RWTH Aachen University"/>
        </authorList>
    </citation>
    <scope>NUCLEOTIDE SEQUENCE</scope>
</reference>
<feature type="region of interest" description="Disordered" evidence="1">
    <location>
        <begin position="40"/>
        <end position="85"/>
    </location>
</feature>
<dbReference type="Proteomes" id="UP001153365">
    <property type="component" value="Unassembled WGS sequence"/>
</dbReference>
<dbReference type="EMBL" id="CALTRL010003808">
    <property type="protein sequence ID" value="CAH7682023.1"/>
    <property type="molecule type" value="Genomic_DNA"/>
</dbReference>
<proteinExistence type="predicted"/>
<evidence type="ECO:0000313" key="2">
    <source>
        <dbReference type="EMBL" id="CAH7682023.1"/>
    </source>
</evidence>
<accession>A0AAV0B8A0</accession>